<keyword evidence="2" id="KW-1185">Reference proteome</keyword>
<dbReference type="Pfam" id="PF02575">
    <property type="entry name" value="YbaB_DNA_bd"/>
    <property type="match status" value="1"/>
</dbReference>
<protein>
    <submittedName>
        <fullName evidence="1">ESX-1 secretion-associated protein EspL</fullName>
    </submittedName>
</protein>
<dbReference type="InterPro" id="IPR004401">
    <property type="entry name" value="YbaB/EbfC"/>
</dbReference>
<proteinExistence type="predicted"/>
<dbReference type="Proteomes" id="UP000252015">
    <property type="component" value="Unassembled WGS sequence"/>
</dbReference>
<dbReference type="GO" id="GO:0003677">
    <property type="term" value="F:DNA binding"/>
    <property type="evidence" value="ECO:0007669"/>
    <property type="project" value="InterPro"/>
</dbReference>
<name>A0A375YVQ1_MYCSH</name>
<evidence type="ECO:0000313" key="1">
    <source>
        <dbReference type="EMBL" id="SRX92902.1"/>
    </source>
</evidence>
<reference evidence="1 2" key="1">
    <citation type="submission" date="2018-05" db="EMBL/GenBank/DDBJ databases">
        <authorList>
            <consortium name="IHU Genomes"/>
        </authorList>
    </citation>
    <scope>NUCLEOTIDE SEQUENCE [LARGE SCALE GENOMIC DNA]</scope>
    <source>
        <strain evidence="1 2">P7336</strain>
    </source>
</reference>
<dbReference type="Gene3D" id="3.30.1310.10">
    <property type="entry name" value="Nucleoid-associated protein YbaB-like domain"/>
    <property type="match status" value="1"/>
</dbReference>
<dbReference type="SUPFAM" id="SSF82607">
    <property type="entry name" value="YbaB-like"/>
    <property type="match status" value="1"/>
</dbReference>
<accession>A0A375YVQ1</accession>
<dbReference type="EMBL" id="UEGW01000001">
    <property type="protein sequence ID" value="SRX92902.1"/>
    <property type="molecule type" value="Genomic_DNA"/>
</dbReference>
<dbReference type="STRING" id="29313.BHQ16_00480"/>
<dbReference type="InterPro" id="IPR036894">
    <property type="entry name" value="YbaB-like_sf"/>
</dbReference>
<evidence type="ECO:0000313" key="2">
    <source>
        <dbReference type="Proteomes" id="UP000252015"/>
    </source>
</evidence>
<gene>
    <name evidence="1" type="primary">espL</name>
    <name evidence="1" type="ORF">MSP7336_01131</name>
</gene>
<organism evidence="1 2">
    <name type="scientific">Mycobacterium shimoidei</name>
    <dbReference type="NCBI Taxonomy" id="29313"/>
    <lineage>
        <taxon>Bacteria</taxon>
        <taxon>Bacillati</taxon>
        <taxon>Actinomycetota</taxon>
        <taxon>Actinomycetes</taxon>
        <taxon>Mycobacteriales</taxon>
        <taxon>Mycobacteriaceae</taxon>
        <taxon>Mycobacterium</taxon>
    </lineage>
</organism>
<dbReference type="AlphaFoldDB" id="A0A375YVQ1"/>
<sequence>MSADMHPEVAAVLEQAQRLQAVLDEQLHKMKSERFTATDESESVEVTLNGHHWLTDVVIADGLLRQGADTVEQRLNEALQNATAAATASIEADRERLEATIADITGEAGSELA</sequence>